<feature type="compositionally biased region" description="Basic and acidic residues" evidence="1">
    <location>
        <begin position="246"/>
        <end position="260"/>
    </location>
</feature>
<evidence type="ECO:0000256" key="1">
    <source>
        <dbReference type="SAM" id="MobiDB-lite"/>
    </source>
</evidence>
<evidence type="ECO:0000313" key="3">
    <source>
        <dbReference type="Proteomes" id="UP001165190"/>
    </source>
</evidence>
<proteinExistence type="predicted"/>
<dbReference type="AlphaFoldDB" id="A0A9W7LGP4"/>
<feature type="region of interest" description="Disordered" evidence="1">
    <location>
        <begin position="587"/>
        <end position="614"/>
    </location>
</feature>
<dbReference type="EMBL" id="BSYR01000001">
    <property type="protein sequence ID" value="GMI63456.1"/>
    <property type="molecule type" value="Genomic_DNA"/>
</dbReference>
<dbReference type="OrthoDB" id="1933309at2759"/>
<feature type="region of interest" description="Disordered" evidence="1">
    <location>
        <begin position="203"/>
        <end position="375"/>
    </location>
</feature>
<dbReference type="Proteomes" id="UP001165190">
    <property type="component" value="Unassembled WGS sequence"/>
</dbReference>
<accession>A0A9W7LGP4</accession>
<gene>
    <name evidence="2" type="ORF">HRI_000014900</name>
</gene>
<feature type="compositionally biased region" description="Basic and acidic residues" evidence="1">
    <location>
        <begin position="224"/>
        <end position="235"/>
    </location>
</feature>
<protein>
    <submittedName>
        <fullName evidence="2">Uncharacterized protein</fullName>
    </submittedName>
</protein>
<name>A0A9W7LGP4_HIBTR</name>
<reference evidence="2" key="1">
    <citation type="submission" date="2023-05" db="EMBL/GenBank/DDBJ databases">
        <title>Genome and transcriptome analyses reveal genes involved in the formation of fine ridges on petal epidermal cells in Hibiscus trionum.</title>
        <authorList>
            <person name="Koshimizu S."/>
            <person name="Masuda S."/>
            <person name="Ishii T."/>
            <person name="Shirasu K."/>
            <person name="Hoshino A."/>
            <person name="Arita M."/>
        </authorList>
    </citation>
    <scope>NUCLEOTIDE SEQUENCE</scope>
    <source>
        <strain evidence="2">Hamamatsu line</strain>
    </source>
</reference>
<feature type="compositionally biased region" description="Polar residues" evidence="1">
    <location>
        <begin position="592"/>
        <end position="613"/>
    </location>
</feature>
<dbReference type="PANTHER" id="PTHR37198">
    <property type="entry name" value="NUCLEOLIN"/>
    <property type="match status" value="1"/>
</dbReference>
<dbReference type="PANTHER" id="PTHR37198:SF1">
    <property type="entry name" value="NUCLEOLIN"/>
    <property type="match status" value="1"/>
</dbReference>
<evidence type="ECO:0000313" key="2">
    <source>
        <dbReference type="EMBL" id="GMI63456.1"/>
    </source>
</evidence>
<feature type="compositionally biased region" description="Basic residues" evidence="1">
    <location>
        <begin position="236"/>
        <end position="245"/>
    </location>
</feature>
<organism evidence="2 3">
    <name type="scientific">Hibiscus trionum</name>
    <name type="common">Flower of an hour</name>
    <dbReference type="NCBI Taxonomy" id="183268"/>
    <lineage>
        <taxon>Eukaryota</taxon>
        <taxon>Viridiplantae</taxon>
        <taxon>Streptophyta</taxon>
        <taxon>Embryophyta</taxon>
        <taxon>Tracheophyta</taxon>
        <taxon>Spermatophyta</taxon>
        <taxon>Magnoliopsida</taxon>
        <taxon>eudicotyledons</taxon>
        <taxon>Gunneridae</taxon>
        <taxon>Pentapetalae</taxon>
        <taxon>rosids</taxon>
        <taxon>malvids</taxon>
        <taxon>Malvales</taxon>
        <taxon>Malvaceae</taxon>
        <taxon>Malvoideae</taxon>
        <taxon>Hibiscus</taxon>
    </lineage>
</organism>
<comment type="caution">
    <text evidence="2">The sequence shown here is derived from an EMBL/GenBank/DDBJ whole genome shotgun (WGS) entry which is preliminary data.</text>
</comment>
<feature type="compositionally biased region" description="Basic and acidic residues" evidence="1">
    <location>
        <begin position="366"/>
        <end position="375"/>
    </location>
</feature>
<feature type="compositionally biased region" description="Basic and acidic residues" evidence="1">
    <location>
        <begin position="296"/>
        <end position="325"/>
    </location>
</feature>
<keyword evidence="3" id="KW-1185">Reference proteome</keyword>
<sequence>MDDPESEWEIKESSADGKLSWVLRLGRKLLVAGIVISSAPLVLPPIMAISAVGLVCSVPYGVLLVSYACTKTLMSRLLPMPSPPPPLLLEYGKPFDGEDELKEDGIEFVEKGNEGLDKGSILEKDAYLENCGENDGEESVEQVDETVEETGYEEDNRNEKPSESFEEVKGITRLNVEQPIVEGSQKQPPAGIEAVVQRGDKCGSNVQKETPLGSENVEEEKELVEEMRQSVEKKDARRKRRKKTKSKSEGTTKVEGEHSIKGSVNEQPGDKQKTSEMKNVAAGVENDELVGNSRGSLERNREEGTSLDAAEDRQGGEQEQVDVKLKISNGDEGTTRRKQEQPIIEESSAKQPVDDKIIGPLGGLDGSEKEDKEIPLDGKNVLVQLIQGIDVEENEKLTQEQPKEMEVLGTIEVNEEEYVRDGSMSEQPIEEICNIVVEFEGDEKSGRNMENEALLQKKKVDVHLSQSTDIVEDEELVRETRGLLEKIRDEGKKSEEMDVEKRAQSMGTVSKTVHDDSIAKGLTVESVTFIGEEVEDVNEDIVEPNYQMNKEKKDVVLSVVNEREIDEEQGGDLLEIASTVSLLGSPPEVITDESQPSSSYSVHQEASDSSDLPVSTKYEGAADIRISAENAIDAASNEAIQCEEKIWEQMNALRTIVGYEAAHKETCIEELKALYLFTGIDPPASLKDTCDLDEVDAKLGFLKSVVGVK</sequence>